<organism evidence="2 3">
    <name type="scientific">Cucumis melo</name>
    <name type="common">Muskmelon</name>
    <dbReference type="NCBI Taxonomy" id="3656"/>
    <lineage>
        <taxon>Eukaryota</taxon>
        <taxon>Viridiplantae</taxon>
        <taxon>Streptophyta</taxon>
        <taxon>Embryophyta</taxon>
        <taxon>Tracheophyta</taxon>
        <taxon>Spermatophyta</taxon>
        <taxon>Magnoliopsida</taxon>
        <taxon>eudicotyledons</taxon>
        <taxon>Gunneridae</taxon>
        <taxon>Pentapetalae</taxon>
        <taxon>rosids</taxon>
        <taxon>fabids</taxon>
        <taxon>Cucurbitales</taxon>
        <taxon>Cucurbitaceae</taxon>
        <taxon>Benincaseae</taxon>
        <taxon>Cucumis</taxon>
    </lineage>
</organism>
<protein>
    <submittedName>
        <fullName evidence="3">Uncharacterized protein LOC127148956</fullName>
    </submittedName>
</protein>
<feature type="region of interest" description="Disordered" evidence="1">
    <location>
        <begin position="201"/>
        <end position="230"/>
    </location>
</feature>
<gene>
    <name evidence="3" type="primary">LOC127148956</name>
</gene>
<feature type="compositionally biased region" description="Basic residues" evidence="1">
    <location>
        <begin position="219"/>
        <end position="230"/>
    </location>
</feature>
<evidence type="ECO:0000313" key="2">
    <source>
        <dbReference type="Proteomes" id="UP001652600"/>
    </source>
</evidence>
<sequence>MDLGAHLVNQDAMREMKENLFDRVAQRMLDALASNSEKKFNIERLKALRATHFEGTTNRADVKRWLSLVEKCLRVMECHEEKRVKLTIFLLQGSVEDWWILHVARVEVVDFVSCEEQRVYELGQGNMTIAEYEKKFTELAKCASVFVFEETNKCQHFKDGLRTEIQSPMTANTNRSDFLRWIRLPCELRGVWGKKRKSLRKKRSSSMLSKEVEMISVKGSRKRAKSNFSD</sequence>
<dbReference type="RefSeq" id="XP_050939352.1">
    <property type="nucleotide sequence ID" value="XM_051083395.1"/>
</dbReference>
<proteinExistence type="predicted"/>
<reference evidence="3" key="1">
    <citation type="submission" date="2025-08" db="UniProtKB">
        <authorList>
            <consortium name="RefSeq"/>
        </authorList>
    </citation>
    <scope>IDENTIFICATION</scope>
    <source>
        <tissue evidence="3">Stem</tissue>
    </source>
</reference>
<dbReference type="Proteomes" id="UP001652600">
    <property type="component" value="Chromosome 4"/>
</dbReference>
<name>A0ABM3KNH6_CUCME</name>
<accession>A0ABM3KNH6</accession>
<evidence type="ECO:0000256" key="1">
    <source>
        <dbReference type="SAM" id="MobiDB-lite"/>
    </source>
</evidence>
<keyword evidence="2" id="KW-1185">Reference proteome</keyword>
<dbReference type="GeneID" id="127148956"/>
<evidence type="ECO:0000313" key="3">
    <source>
        <dbReference type="RefSeq" id="XP_050939352.1"/>
    </source>
</evidence>